<sequence length="339" mass="39319">MDYNDYLTHKGLRTFDPYLQSLLLPLELQEPNKSELQISNRYSVASHKIFCHICGSKKHYNGFTGEIGGGAKILFGSECAKKYFAEEVLRAAEKSFNAREEIAHAEFKIKEIKGFAREMDLWINRSGSFVKSIENAWEILMCEHKDTIEEIISHLEKNNSRLVEQNEQQPSEISRSVGRSERFFVTTIICSIRNRISLKNIHNFKDDKNTIRKVSLILLDLRDDISESEILEIEKRLRSQFYTALENFERVMRFSVEILTDPILTQICQWSDRQRLIKLRSQRNLSHRDLCKTITRKLGSGYELPKPMLSEIFSGESFLNSETNLLQGTPIGTSKSQNR</sequence>
<dbReference type="EMBL" id="JAVRAF010000001">
    <property type="protein sequence ID" value="MDX8300681.1"/>
    <property type="molecule type" value="Genomic_DNA"/>
</dbReference>
<accession>A0AAW9F643</accession>
<reference evidence="1" key="1">
    <citation type="journal article" date="2023" name="Phytobiomes J">
        <title>Deciphering the key players within the bacterial microbiota associated with aerial crown gall tumors on rhododendron: Insights into the gallobiome.</title>
        <authorList>
            <person name="Kuzmanovic N."/>
            <person name="Nesme J."/>
            <person name="Wolf J."/>
            <person name="Neumann-Schaal M."/>
            <person name="Petersen J."/>
            <person name="Fernandez-Gnecco G."/>
            <person name="Sproeer C."/>
            <person name="Bunk B."/>
            <person name="Overmann J."/>
            <person name="Sorensen S.J."/>
            <person name="Idczak E."/>
            <person name="Smalla K."/>
        </authorList>
    </citation>
    <scope>NUCLEOTIDE SEQUENCE</scope>
    <source>
        <strain evidence="1">Rho-11.1</strain>
    </source>
</reference>
<dbReference type="RefSeq" id="WP_103583901.1">
    <property type="nucleotide sequence ID" value="NZ_CP192781.1"/>
</dbReference>
<gene>
    <name evidence="1" type="ORF">RMR22_00340</name>
</gene>
<proteinExistence type="predicted"/>
<protein>
    <submittedName>
        <fullName evidence="1">Uncharacterized protein</fullName>
    </submittedName>
</protein>
<dbReference type="AlphaFoldDB" id="A0AAW9F643"/>
<evidence type="ECO:0000313" key="1">
    <source>
        <dbReference type="EMBL" id="MDX8300681.1"/>
    </source>
</evidence>
<comment type="caution">
    <text evidence="1">The sequence shown here is derived from an EMBL/GenBank/DDBJ whole genome shotgun (WGS) entry which is preliminary data.</text>
</comment>
<name>A0AAW9F643_9HYPH</name>
<organism evidence="1">
    <name type="scientific">Agrobacterium rosae</name>
    <dbReference type="NCBI Taxonomy" id="1972867"/>
    <lineage>
        <taxon>Bacteria</taxon>
        <taxon>Pseudomonadati</taxon>
        <taxon>Pseudomonadota</taxon>
        <taxon>Alphaproteobacteria</taxon>
        <taxon>Hyphomicrobiales</taxon>
        <taxon>Rhizobiaceae</taxon>
        <taxon>Rhizobium/Agrobacterium group</taxon>
        <taxon>Agrobacterium</taxon>
    </lineage>
</organism>